<organism evidence="6 7">
    <name type="scientific">Mugilogobius chulae</name>
    <name type="common">yellowstripe goby</name>
    <dbReference type="NCBI Taxonomy" id="88201"/>
    <lineage>
        <taxon>Eukaryota</taxon>
        <taxon>Metazoa</taxon>
        <taxon>Chordata</taxon>
        <taxon>Craniata</taxon>
        <taxon>Vertebrata</taxon>
        <taxon>Euteleostomi</taxon>
        <taxon>Actinopterygii</taxon>
        <taxon>Neopterygii</taxon>
        <taxon>Teleostei</taxon>
        <taxon>Neoteleostei</taxon>
        <taxon>Acanthomorphata</taxon>
        <taxon>Gobiaria</taxon>
        <taxon>Gobiiformes</taxon>
        <taxon>Gobioidei</taxon>
        <taxon>Gobiidae</taxon>
        <taxon>Gobionellinae</taxon>
        <taxon>Mugilogobius</taxon>
    </lineage>
</organism>
<protein>
    <recommendedName>
        <fullName evidence="8">Golgi associated kinase 1A</fullName>
    </recommendedName>
</protein>
<keyword evidence="4" id="KW-0333">Golgi apparatus</keyword>
<keyword evidence="7" id="KW-1185">Reference proteome</keyword>
<dbReference type="AlphaFoldDB" id="A0AAW0N2B7"/>
<accession>A0AAW0N2B7</accession>
<gene>
    <name evidence="6" type="ORF">WMY93_026442</name>
</gene>
<name>A0AAW0N2B7_9GOBI</name>
<comment type="similarity">
    <text evidence="3">Belongs to the GASK family.</text>
</comment>
<comment type="caution">
    <text evidence="6">The sequence shown here is derived from an EMBL/GenBank/DDBJ whole genome shotgun (WGS) entry which is preliminary data.</text>
</comment>
<dbReference type="Pfam" id="PF15051">
    <property type="entry name" value="FAM198"/>
    <property type="match status" value="1"/>
</dbReference>
<evidence type="ECO:0000313" key="7">
    <source>
        <dbReference type="Proteomes" id="UP001460270"/>
    </source>
</evidence>
<evidence type="ECO:0000313" key="6">
    <source>
        <dbReference type="EMBL" id="KAK7886821.1"/>
    </source>
</evidence>
<evidence type="ECO:0000256" key="5">
    <source>
        <dbReference type="ARBA" id="ARBA00023136"/>
    </source>
</evidence>
<proteinExistence type="inferred from homology"/>
<dbReference type="Proteomes" id="UP001460270">
    <property type="component" value="Unassembled WGS sequence"/>
</dbReference>
<dbReference type="PANTHER" id="PTHR15905:SF5">
    <property type="entry name" value="GOLGI-ASSOCIATED KINASE 1A"/>
    <property type="match status" value="1"/>
</dbReference>
<dbReference type="InterPro" id="IPR029207">
    <property type="entry name" value="FAM198"/>
</dbReference>
<comment type="subcellular location">
    <subcellularLocation>
        <location evidence="1">Endomembrane system</location>
    </subcellularLocation>
    <subcellularLocation>
        <location evidence="2">Golgi apparatus</location>
    </subcellularLocation>
</comment>
<dbReference type="GO" id="GO:0005794">
    <property type="term" value="C:Golgi apparatus"/>
    <property type="evidence" value="ECO:0007669"/>
    <property type="project" value="UniProtKB-SubCell"/>
</dbReference>
<dbReference type="EMBL" id="JBBPFD010000019">
    <property type="protein sequence ID" value="KAK7886821.1"/>
    <property type="molecule type" value="Genomic_DNA"/>
</dbReference>
<evidence type="ECO:0000256" key="1">
    <source>
        <dbReference type="ARBA" id="ARBA00004308"/>
    </source>
</evidence>
<keyword evidence="5" id="KW-0472">Membrane</keyword>
<evidence type="ECO:0008006" key="8">
    <source>
        <dbReference type="Google" id="ProtNLM"/>
    </source>
</evidence>
<dbReference type="PANTHER" id="PTHR15905">
    <property type="entry name" value="GOLGI-ASSOCIATED KINASE 1B-RELATED"/>
    <property type="match status" value="1"/>
</dbReference>
<evidence type="ECO:0000256" key="2">
    <source>
        <dbReference type="ARBA" id="ARBA00004555"/>
    </source>
</evidence>
<reference evidence="7" key="1">
    <citation type="submission" date="2024-04" db="EMBL/GenBank/DDBJ databases">
        <title>Salinicola lusitanus LLJ914,a marine bacterium isolated from the Okinawa Trough.</title>
        <authorList>
            <person name="Li J."/>
        </authorList>
    </citation>
    <scope>NUCLEOTIDE SEQUENCE [LARGE SCALE GENOMIC DNA]</scope>
</reference>
<evidence type="ECO:0000256" key="3">
    <source>
        <dbReference type="ARBA" id="ARBA00007691"/>
    </source>
</evidence>
<sequence>MLKAGCGVKTGLNGEACVGVNHSEWSRLALFDFLLQVNDRLDRHCCGFKPEPSDLCVENRLQSKCGNTKDLQLVHILVRKADPSRLVFIDNAGRPLQPVDNLNYKLLQGIDQFPERAVSVLQSGCLESLLLRSLYTDREFWDSHGGAGGLRTLIRAVKQRGQILLQHIRDKQLALYTDL</sequence>
<evidence type="ECO:0000256" key="4">
    <source>
        <dbReference type="ARBA" id="ARBA00023034"/>
    </source>
</evidence>